<dbReference type="Proteomes" id="UP000318834">
    <property type="component" value="Unassembled WGS sequence"/>
</dbReference>
<evidence type="ECO:0000313" key="7">
    <source>
        <dbReference type="EMBL" id="TMI76540.1"/>
    </source>
</evidence>
<dbReference type="InterPro" id="IPR043504">
    <property type="entry name" value="Peptidase_S1_PA_chymotrypsin"/>
</dbReference>
<comment type="caution">
    <text evidence="7">The sequence shown here is derived from an EMBL/GenBank/DDBJ whole genome shotgun (WGS) entry which is preliminary data.</text>
</comment>
<evidence type="ECO:0000256" key="3">
    <source>
        <dbReference type="ARBA" id="ARBA00022729"/>
    </source>
</evidence>
<dbReference type="AlphaFoldDB" id="A0A537IZ00"/>
<feature type="signal peptide" evidence="6">
    <location>
        <begin position="1"/>
        <end position="22"/>
    </location>
</feature>
<dbReference type="GO" id="GO:0008236">
    <property type="term" value="F:serine-type peptidase activity"/>
    <property type="evidence" value="ECO:0007669"/>
    <property type="project" value="UniProtKB-KW"/>
</dbReference>
<accession>A0A537IZ00</accession>
<evidence type="ECO:0000256" key="5">
    <source>
        <dbReference type="ARBA" id="ARBA00022825"/>
    </source>
</evidence>
<dbReference type="SUPFAM" id="SSF50494">
    <property type="entry name" value="Trypsin-like serine proteases"/>
    <property type="match status" value="1"/>
</dbReference>
<sequence length="221" mass="23515">MRALSLLLAALMCAALTPPVPAGPAALSLTDAVWVAFRCKTDGGCVKGTAFHVGRGIFYTNAHVARVRQDYGPLTLARGTSTRITLGTAAVVCLNERAIDPSGDARPYDVARIKLENLRPLPAALRTTRFAPVRNSEVTIIGYPGASWTPVVARGTVVENLPFSIFAYTVDSGSVAPGSSGSPVLNYRNEVAGIHYASDEHGEYQFALNLNFVDQVCQPPN</sequence>
<evidence type="ECO:0000256" key="1">
    <source>
        <dbReference type="ARBA" id="ARBA00008764"/>
    </source>
</evidence>
<evidence type="ECO:0000256" key="4">
    <source>
        <dbReference type="ARBA" id="ARBA00022801"/>
    </source>
</evidence>
<dbReference type="EMBL" id="VBAP01000018">
    <property type="protein sequence ID" value="TMI76540.1"/>
    <property type="molecule type" value="Genomic_DNA"/>
</dbReference>
<dbReference type="EC" id="3.4.21.-" evidence="6"/>
<keyword evidence="4 6" id="KW-0378">Hydrolase</keyword>
<dbReference type="PRINTS" id="PR00839">
    <property type="entry name" value="V8PROTEASE"/>
</dbReference>
<feature type="chain" id="PRO_5022252226" description="Serine protease" evidence="6">
    <location>
        <begin position="23"/>
        <end position="221"/>
    </location>
</feature>
<evidence type="ECO:0000256" key="6">
    <source>
        <dbReference type="RuleBase" id="RU004296"/>
    </source>
</evidence>
<keyword evidence="3 6" id="KW-0732">Signal</keyword>
<name>A0A537IZ00_9BACT</name>
<organism evidence="7 8">
    <name type="scientific">Candidatus Segetimicrobium genomatis</name>
    <dbReference type="NCBI Taxonomy" id="2569760"/>
    <lineage>
        <taxon>Bacteria</taxon>
        <taxon>Bacillati</taxon>
        <taxon>Candidatus Sysuimicrobiota</taxon>
        <taxon>Candidatus Sysuimicrobiia</taxon>
        <taxon>Candidatus Sysuimicrobiales</taxon>
        <taxon>Candidatus Segetimicrobiaceae</taxon>
        <taxon>Candidatus Segetimicrobium</taxon>
    </lineage>
</organism>
<dbReference type="InterPro" id="IPR009003">
    <property type="entry name" value="Peptidase_S1_PA"/>
</dbReference>
<comment type="similarity">
    <text evidence="1 6">Belongs to the peptidase S1B family.</text>
</comment>
<reference evidence="7 8" key="1">
    <citation type="journal article" date="2019" name="Nat. Microbiol.">
        <title>Mediterranean grassland soil C-N compound turnover is dependent on rainfall and depth, and is mediated by genomically divergent microorganisms.</title>
        <authorList>
            <person name="Diamond S."/>
            <person name="Andeer P.F."/>
            <person name="Li Z."/>
            <person name="Crits-Christoph A."/>
            <person name="Burstein D."/>
            <person name="Anantharaman K."/>
            <person name="Lane K.R."/>
            <person name="Thomas B.C."/>
            <person name="Pan C."/>
            <person name="Northen T.R."/>
            <person name="Banfield J.F."/>
        </authorList>
    </citation>
    <scope>NUCLEOTIDE SEQUENCE [LARGE SCALE GENOMIC DNA]</scope>
    <source>
        <strain evidence="7">NP_8</strain>
    </source>
</reference>
<evidence type="ECO:0000313" key="8">
    <source>
        <dbReference type="Proteomes" id="UP000318834"/>
    </source>
</evidence>
<dbReference type="Gene3D" id="2.40.10.10">
    <property type="entry name" value="Trypsin-like serine proteases"/>
    <property type="match status" value="2"/>
</dbReference>
<proteinExistence type="inferred from homology"/>
<dbReference type="InterPro" id="IPR008256">
    <property type="entry name" value="Peptidase_S1B"/>
</dbReference>
<protein>
    <recommendedName>
        <fullName evidence="6">Serine protease</fullName>
        <ecNumber evidence="6">3.4.21.-</ecNumber>
    </recommendedName>
</protein>
<gene>
    <name evidence="7" type="ORF">E6H05_03350</name>
</gene>
<evidence type="ECO:0000256" key="2">
    <source>
        <dbReference type="ARBA" id="ARBA00022670"/>
    </source>
</evidence>
<keyword evidence="5 6" id="KW-0720">Serine protease</keyword>
<dbReference type="GO" id="GO:0006508">
    <property type="term" value="P:proteolysis"/>
    <property type="evidence" value="ECO:0007669"/>
    <property type="project" value="UniProtKB-KW"/>
</dbReference>
<dbReference type="Pfam" id="PF13365">
    <property type="entry name" value="Trypsin_2"/>
    <property type="match status" value="1"/>
</dbReference>
<keyword evidence="2 6" id="KW-0645">Protease</keyword>